<proteinExistence type="predicted"/>
<organism evidence="1 2">
    <name type="scientific">Gigaspora margarita</name>
    <dbReference type="NCBI Taxonomy" id="4874"/>
    <lineage>
        <taxon>Eukaryota</taxon>
        <taxon>Fungi</taxon>
        <taxon>Fungi incertae sedis</taxon>
        <taxon>Mucoromycota</taxon>
        <taxon>Glomeromycotina</taxon>
        <taxon>Glomeromycetes</taxon>
        <taxon>Diversisporales</taxon>
        <taxon>Gigasporaceae</taxon>
        <taxon>Gigaspora</taxon>
    </lineage>
</organism>
<gene>
    <name evidence="1" type="ORF">F8M41_017932</name>
</gene>
<keyword evidence="2" id="KW-1185">Reference proteome</keyword>
<comment type="caution">
    <text evidence="1">The sequence shown here is derived from an EMBL/GenBank/DDBJ whole genome shotgun (WGS) entry which is preliminary data.</text>
</comment>
<dbReference type="Proteomes" id="UP000439903">
    <property type="component" value="Unassembled WGS sequence"/>
</dbReference>
<protein>
    <submittedName>
        <fullName evidence="1">Uncharacterized protein</fullName>
    </submittedName>
</protein>
<dbReference type="AlphaFoldDB" id="A0A8H4EUB4"/>
<name>A0A8H4EUB4_GIGMA</name>
<evidence type="ECO:0000313" key="1">
    <source>
        <dbReference type="EMBL" id="KAF0555167.1"/>
    </source>
</evidence>
<accession>A0A8H4EUB4</accession>
<sequence>MDAEMTNRPKANDIMLEVEYWIDRINMYDENDIKKQFMDADQNDYRSVLSSSIGGQSCAEKGSRANSIASFQKIECQLNLYNEEQIKLDVKIEDEDNMTFEQFKKAAKMDDAEGIYNVD</sequence>
<reference evidence="1 2" key="1">
    <citation type="journal article" date="2019" name="Environ. Microbiol.">
        <title>At the nexus of three kingdoms: the genome of the mycorrhizal fungus Gigaspora margarita provides insights into plant, endobacterial and fungal interactions.</title>
        <authorList>
            <person name="Venice F."/>
            <person name="Ghignone S."/>
            <person name="Salvioli di Fossalunga A."/>
            <person name="Amselem J."/>
            <person name="Novero M."/>
            <person name="Xianan X."/>
            <person name="Sedzielewska Toro K."/>
            <person name="Morin E."/>
            <person name="Lipzen A."/>
            <person name="Grigoriev I.V."/>
            <person name="Henrissat B."/>
            <person name="Martin F.M."/>
            <person name="Bonfante P."/>
        </authorList>
    </citation>
    <scope>NUCLEOTIDE SEQUENCE [LARGE SCALE GENOMIC DNA]</scope>
    <source>
        <strain evidence="1 2">BEG34</strain>
    </source>
</reference>
<evidence type="ECO:0000313" key="2">
    <source>
        <dbReference type="Proteomes" id="UP000439903"/>
    </source>
</evidence>
<dbReference type="EMBL" id="WTPW01000043">
    <property type="protein sequence ID" value="KAF0555167.1"/>
    <property type="molecule type" value="Genomic_DNA"/>
</dbReference>